<dbReference type="GO" id="GO:0047569">
    <property type="term" value="F:3-oxoadipate CoA-transferase activity"/>
    <property type="evidence" value="ECO:0007669"/>
    <property type="project" value="UniProtKB-EC"/>
</dbReference>
<dbReference type="Gene3D" id="3.40.1080.10">
    <property type="entry name" value="Glutaconate Coenzyme A-transferase"/>
    <property type="match status" value="1"/>
</dbReference>
<dbReference type="Proteomes" id="UP000494269">
    <property type="component" value="Unassembled WGS sequence"/>
</dbReference>
<evidence type="ECO:0000313" key="3">
    <source>
        <dbReference type="EMBL" id="CAB3736429.1"/>
    </source>
</evidence>
<evidence type="ECO:0000256" key="2">
    <source>
        <dbReference type="ARBA" id="ARBA00022679"/>
    </source>
</evidence>
<keyword evidence="4" id="KW-1185">Reference proteome</keyword>
<dbReference type="NCBIfam" id="TIGR02428">
    <property type="entry name" value="pcaJ_scoB_fam"/>
    <property type="match status" value="1"/>
</dbReference>
<proteinExistence type="inferred from homology"/>
<dbReference type="InterPro" id="IPR012791">
    <property type="entry name" value="3-oxoacid_CoA-transf_B"/>
</dbReference>
<name>A0A6S7AKC3_9BURK</name>
<dbReference type="RefSeq" id="WP_054422497.1">
    <property type="nucleotide sequence ID" value="NZ_CADIJQ010000011.1"/>
</dbReference>
<gene>
    <name evidence="3" type="primary">pcaJ_2</name>
    <name evidence="3" type="ORF">LMG3441_05177</name>
</gene>
<dbReference type="SMART" id="SM00882">
    <property type="entry name" value="CoA_trans"/>
    <property type="match status" value="1"/>
</dbReference>
<protein>
    <submittedName>
        <fullName evidence="3">3-oxoadipate CoA-transferase subunit B</fullName>
        <ecNumber evidence="3">2.8.3.6</ecNumber>
    </submittedName>
</protein>
<dbReference type="PANTHER" id="PTHR13707:SF57">
    <property type="entry name" value="SUCCINYL-COA:3-KETOACID COENZYME A TRANSFERASE SUBUNIT B-RELATED"/>
    <property type="match status" value="1"/>
</dbReference>
<sequence length="228" mass="24137">MTLSPTSRPQTSSPRAYQPLTREAMARRLALDIPDGSYVNLGIGMPVLVAAHLPDDREIVLHSENGILGMGPPPADDAINLDLINAGKQPVTLLTGGSYFHHADSFAMMRGGHLDICVMGGMQVAANGDLANWSLAKPGEAPAVGGAMDLAVGARSVFIMMEHNSKNGDPKIVERCTYPLTGAGVVDRIYTDLAVIDVTPEGLVVRDMIDGMTLSELQSRTGAPLHAR</sequence>
<dbReference type="InterPro" id="IPR004165">
    <property type="entry name" value="CoA_trans_fam_I"/>
</dbReference>
<reference evidence="3 4" key="1">
    <citation type="submission" date="2020-04" db="EMBL/GenBank/DDBJ databases">
        <authorList>
            <person name="De Canck E."/>
        </authorList>
    </citation>
    <scope>NUCLEOTIDE SEQUENCE [LARGE SCALE GENOMIC DNA]</scope>
    <source>
        <strain evidence="3 4">LMG 3441</strain>
    </source>
</reference>
<keyword evidence="2 3" id="KW-0808">Transferase</keyword>
<dbReference type="Pfam" id="PF01144">
    <property type="entry name" value="CoA_trans"/>
    <property type="match status" value="1"/>
</dbReference>
<comment type="similarity">
    <text evidence="1">Belongs to the 3-oxoacid CoA-transferase subunit B family.</text>
</comment>
<dbReference type="InterPro" id="IPR037171">
    <property type="entry name" value="NagB/RpiA_transferase-like"/>
</dbReference>
<dbReference type="PROSITE" id="PS01274">
    <property type="entry name" value="COA_TRANSF_2"/>
    <property type="match status" value="1"/>
</dbReference>
<dbReference type="AlphaFoldDB" id="A0A6S7AKC3"/>
<dbReference type="EMBL" id="CADIJQ010000011">
    <property type="protein sequence ID" value="CAB3736429.1"/>
    <property type="molecule type" value="Genomic_DNA"/>
</dbReference>
<organism evidence="3 4">
    <name type="scientific">Achromobacter kerstersii</name>
    <dbReference type="NCBI Taxonomy" id="1353890"/>
    <lineage>
        <taxon>Bacteria</taxon>
        <taxon>Pseudomonadati</taxon>
        <taxon>Pseudomonadota</taxon>
        <taxon>Betaproteobacteria</taxon>
        <taxon>Burkholderiales</taxon>
        <taxon>Alcaligenaceae</taxon>
        <taxon>Achromobacter</taxon>
    </lineage>
</organism>
<dbReference type="EC" id="2.8.3.6" evidence="3"/>
<evidence type="ECO:0000313" key="4">
    <source>
        <dbReference type="Proteomes" id="UP000494269"/>
    </source>
</evidence>
<evidence type="ECO:0000256" key="1">
    <source>
        <dbReference type="ARBA" id="ARBA00007047"/>
    </source>
</evidence>
<accession>A0A6S7AKC3</accession>
<dbReference type="InterPro" id="IPR004164">
    <property type="entry name" value="CoA_transf_AS"/>
</dbReference>
<dbReference type="SUPFAM" id="SSF100950">
    <property type="entry name" value="NagB/RpiA/CoA transferase-like"/>
    <property type="match status" value="1"/>
</dbReference>
<dbReference type="PANTHER" id="PTHR13707">
    <property type="entry name" value="KETOACID-COENZYME A TRANSFERASE"/>
    <property type="match status" value="1"/>
</dbReference>